<dbReference type="GO" id="GO:0005737">
    <property type="term" value="C:cytoplasm"/>
    <property type="evidence" value="ECO:0007669"/>
    <property type="project" value="UniProtKB-SubCell"/>
</dbReference>
<dbReference type="PANTHER" id="PTHR47107:SF1">
    <property type="entry name" value="CERAMIDE-BINDING PROTEIN SVF1-RELATED"/>
    <property type="match status" value="1"/>
</dbReference>
<protein>
    <submittedName>
        <fullName evidence="6">Survival factor 1</fullName>
    </submittedName>
</protein>
<dbReference type="PANTHER" id="PTHR47107">
    <property type="entry name" value="SVF1-LIKE PROTEIN YDR222W-RELATED"/>
    <property type="match status" value="1"/>
</dbReference>
<dbReference type="GeneID" id="28736467"/>
<evidence type="ECO:0000256" key="3">
    <source>
        <dbReference type="ARBA" id="ARBA00022490"/>
    </source>
</evidence>
<dbReference type="GO" id="GO:0006979">
    <property type="term" value="P:response to oxidative stress"/>
    <property type="evidence" value="ECO:0007669"/>
    <property type="project" value="InterPro"/>
</dbReference>
<dbReference type="AlphaFoldDB" id="A0A0N1HNJ4"/>
<feature type="domain" description="Svf1-like N-terminal" evidence="4">
    <location>
        <begin position="52"/>
        <end position="211"/>
    </location>
</feature>
<organism evidence="6 7">
    <name type="scientific">Cyphellophora attinorum</name>
    <dbReference type="NCBI Taxonomy" id="1664694"/>
    <lineage>
        <taxon>Eukaryota</taxon>
        <taxon>Fungi</taxon>
        <taxon>Dikarya</taxon>
        <taxon>Ascomycota</taxon>
        <taxon>Pezizomycotina</taxon>
        <taxon>Eurotiomycetes</taxon>
        <taxon>Chaetothyriomycetidae</taxon>
        <taxon>Chaetothyriales</taxon>
        <taxon>Cyphellophoraceae</taxon>
        <taxon>Cyphellophora</taxon>
    </lineage>
</organism>
<evidence type="ECO:0000256" key="2">
    <source>
        <dbReference type="ARBA" id="ARBA00009069"/>
    </source>
</evidence>
<evidence type="ECO:0000256" key="1">
    <source>
        <dbReference type="ARBA" id="ARBA00004496"/>
    </source>
</evidence>
<name>A0A0N1HNJ4_9EURO</name>
<dbReference type="Pfam" id="PF08622">
    <property type="entry name" value="Svf1"/>
    <property type="match status" value="1"/>
</dbReference>
<comment type="similarity">
    <text evidence="2">Belongs to the SVF1 family.</text>
</comment>
<dbReference type="STRING" id="1664694.A0A0N1HNJ4"/>
<reference evidence="6 7" key="1">
    <citation type="submission" date="2015-06" db="EMBL/GenBank/DDBJ databases">
        <title>Draft genome of the ant-associated black yeast Phialophora attae CBS 131958.</title>
        <authorList>
            <person name="Moreno L.F."/>
            <person name="Stielow B.J."/>
            <person name="de Hoog S."/>
            <person name="Vicente V.A."/>
            <person name="Weiss V.A."/>
            <person name="de Vries M."/>
            <person name="Cruz L.M."/>
            <person name="Souza E.M."/>
        </authorList>
    </citation>
    <scope>NUCLEOTIDE SEQUENCE [LARGE SCALE GENOMIC DNA]</scope>
    <source>
        <strain evidence="6 7">CBS 131958</strain>
    </source>
</reference>
<comment type="caution">
    <text evidence="6">The sequence shown here is derived from an EMBL/GenBank/DDBJ whole genome shotgun (WGS) entry which is preliminary data.</text>
</comment>
<dbReference type="VEuPathDB" id="FungiDB:AB675_4448"/>
<dbReference type="RefSeq" id="XP_017999077.1">
    <property type="nucleotide sequence ID" value="XM_018144587.1"/>
</dbReference>
<keyword evidence="3" id="KW-0963">Cytoplasm</keyword>
<feature type="domain" description="Svf1-like C-terminal" evidence="5">
    <location>
        <begin position="213"/>
        <end position="371"/>
    </location>
</feature>
<evidence type="ECO:0000259" key="4">
    <source>
        <dbReference type="Pfam" id="PF08622"/>
    </source>
</evidence>
<keyword evidence="7" id="KW-1185">Reference proteome</keyword>
<comment type="subcellular location">
    <subcellularLocation>
        <location evidence="1">Cytoplasm</location>
    </subcellularLocation>
</comment>
<gene>
    <name evidence="6" type="ORF">AB675_4448</name>
</gene>
<dbReference type="InterPro" id="IPR013931">
    <property type="entry name" value="Svf1-like_N"/>
</dbReference>
<dbReference type="Proteomes" id="UP000038010">
    <property type="component" value="Unassembled WGS sequence"/>
</dbReference>
<evidence type="ECO:0000259" key="5">
    <source>
        <dbReference type="Pfam" id="PF17187"/>
    </source>
</evidence>
<dbReference type="OrthoDB" id="2590239at2759"/>
<dbReference type="EMBL" id="LFJN01000016">
    <property type="protein sequence ID" value="KPI39114.1"/>
    <property type="molecule type" value="Genomic_DNA"/>
</dbReference>
<proteinExistence type="inferred from homology"/>
<dbReference type="InterPro" id="IPR051385">
    <property type="entry name" value="Ceramide-binding_SVF1"/>
</dbReference>
<dbReference type="SUPFAM" id="SSF159245">
    <property type="entry name" value="AttH-like"/>
    <property type="match status" value="1"/>
</dbReference>
<accession>A0A0N1HNJ4</accession>
<sequence length="372" mass="40871">MNWFKQQLAHVAGTQEPEYGPDAIQPVTKQTPQYTELTSNDLKWVNMGGTNVETAVFYFMTDEGVTGLAQIIYSSVAGVHTTAHFNSKIFDHDGPGKHFLCSDSLNNYGFDDAQTGFVSDEVAVQLNAEGDTFTIKSAANDGCLVNLTVKRAAPGFHVGKNGTTYYGTDPAKPWGSMFHRFWPRCTATGTMKTEKKTYDFKGQAMYIKAIQGMKPHHAAAKWNFIWFNTPTYSASVMEFTTPASYDRTTVSVGSISKNGELIYAGPTTVKHTKSETDAEISWPEPKAIEVHWKGNGASGKPVDASLISDLPPKVDRVDVLHHIPGFVKTIVGGVVGTKPYIYQYISKDAMTLDVDDKSENGQLFMEATFISD</sequence>
<dbReference type="InterPro" id="IPR033394">
    <property type="entry name" value="Svf1-like_C"/>
</dbReference>
<evidence type="ECO:0000313" key="6">
    <source>
        <dbReference type="EMBL" id="KPI39114.1"/>
    </source>
</evidence>
<dbReference type="Pfam" id="PF17187">
    <property type="entry name" value="Svf1_C"/>
    <property type="match status" value="1"/>
</dbReference>
<evidence type="ECO:0000313" key="7">
    <source>
        <dbReference type="Proteomes" id="UP000038010"/>
    </source>
</evidence>